<dbReference type="GO" id="GO:0035361">
    <property type="term" value="C:Cul8-RING ubiquitin ligase complex"/>
    <property type="evidence" value="ECO:0007669"/>
    <property type="project" value="TreeGrafter"/>
</dbReference>
<dbReference type="InterPro" id="IPR001357">
    <property type="entry name" value="BRCT_dom"/>
</dbReference>
<dbReference type="Pfam" id="PF16770">
    <property type="entry name" value="RTT107_BRCT_5"/>
    <property type="match status" value="1"/>
</dbReference>
<feature type="domain" description="BRCT" evidence="2">
    <location>
        <begin position="8"/>
        <end position="110"/>
    </location>
</feature>
<dbReference type="CDD" id="cd18437">
    <property type="entry name" value="BRCT_BRC1_like_rpt3"/>
    <property type="match status" value="1"/>
</dbReference>
<reference evidence="3 4" key="1">
    <citation type="submission" date="2019-09" db="EMBL/GenBank/DDBJ databases">
        <title>Draft genome of the ectomycorrhizal ascomycete Sphaerosporella brunnea.</title>
        <authorList>
            <consortium name="DOE Joint Genome Institute"/>
            <person name="Benucci G.M."/>
            <person name="Marozzi G."/>
            <person name="Antonielli L."/>
            <person name="Sanchez S."/>
            <person name="Marco P."/>
            <person name="Wang X."/>
            <person name="Falini L.B."/>
            <person name="Barry K."/>
            <person name="Haridas S."/>
            <person name="Lipzen A."/>
            <person name="Labutti K."/>
            <person name="Grigoriev I.V."/>
            <person name="Murat C."/>
            <person name="Martin F."/>
            <person name="Albertini E."/>
            <person name="Donnini D."/>
            <person name="Bonito G."/>
        </authorList>
    </citation>
    <scope>NUCLEOTIDE SEQUENCE [LARGE SCALE GENOMIC DNA]</scope>
    <source>
        <strain evidence="3 4">Sb_GMNB300</strain>
    </source>
</reference>
<evidence type="ECO:0000313" key="3">
    <source>
        <dbReference type="EMBL" id="KAA8908448.1"/>
    </source>
</evidence>
<dbReference type="InterPro" id="IPR053036">
    <property type="entry name" value="CellCycle_DNARepair_Reg"/>
</dbReference>
<protein>
    <submittedName>
        <fullName evidence="3">BRCT domain-containing protein</fullName>
    </submittedName>
</protein>
<evidence type="ECO:0000256" key="1">
    <source>
        <dbReference type="SAM" id="MobiDB-lite"/>
    </source>
</evidence>
<dbReference type="PROSITE" id="PS50172">
    <property type="entry name" value="BRCT"/>
    <property type="match status" value="4"/>
</dbReference>
<name>A0A5J5EZV1_9PEZI</name>
<gene>
    <name evidence="3" type="ORF">FN846DRAFT_945142</name>
</gene>
<feature type="domain" description="BRCT" evidence="2">
    <location>
        <begin position="360"/>
        <end position="428"/>
    </location>
</feature>
<dbReference type="CDD" id="cd18438">
    <property type="entry name" value="BRCT_BRC1_like_rpt4"/>
    <property type="match status" value="1"/>
</dbReference>
<dbReference type="FunFam" id="3.40.50.10190:FF:000048">
    <property type="entry name" value="DNA repair protein Rtt107"/>
    <property type="match status" value="1"/>
</dbReference>
<dbReference type="SMART" id="SM00292">
    <property type="entry name" value="BRCT"/>
    <property type="match status" value="5"/>
</dbReference>
<evidence type="ECO:0000259" key="2">
    <source>
        <dbReference type="PROSITE" id="PS50172"/>
    </source>
</evidence>
<accession>A0A5J5EZV1</accession>
<feature type="domain" description="BRCT" evidence="2">
    <location>
        <begin position="599"/>
        <end position="682"/>
    </location>
</feature>
<organism evidence="3 4">
    <name type="scientific">Sphaerosporella brunnea</name>
    <dbReference type="NCBI Taxonomy" id="1250544"/>
    <lineage>
        <taxon>Eukaryota</taxon>
        <taxon>Fungi</taxon>
        <taxon>Dikarya</taxon>
        <taxon>Ascomycota</taxon>
        <taxon>Pezizomycotina</taxon>
        <taxon>Pezizomycetes</taxon>
        <taxon>Pezizales</taxon>
        <taxon>Pyronemataceae</taxon>
        <taxon>Sphaerosporella</taxon>
    </lineage>
</organism>
<dbReference type="GO" id="GO:0005634">
    <property type="term" value="C:nucleus"/>
    <property type="evidence" value="ECO:0007669"/>
    <property type="project" value="TreeGrafter"/>
</dbReference>
<dbReference type="PANTHER" id="PTHR47667">
    <property type="entry name" value="REGULATOR OF TY1 TRANSPOSITION PROTEIN 107"/>
    <property type="match status" value="1"/>
</dbReference>
<dbReference type="SUPFAM" id="SSF52113">
    <property type="entry name" value="BRCT domain"/>
    <property type="match status" value="4"/>
</dbReference>
<dbReference type="Gene3D" id="3.40.50.10190">
    <property type="entry name" value="BRCT domain"/>
    <property type="match status" value="5"/>
</dbReference>
<dbReference type="GO" id="GO:1990683">
    <property type="term" value="P:DNA double-strand break attachment to nuclear envelope"/>
    <property type="evidence" value="ECO:0007669"/>
    <property type="project" value="TreeGrafter"/>
</dbReference>
<dbReference type="EMBL" id="VXIS01000068">
    <property type="protein sequence ID" value="KAA8908448.1"/>
    <property type="molecule type" value="Genomic_DNA"/>
</dbReference>
<feature type="domain" description="BRCT" evidence="2">
    <location>
        <begin position="138"/>
        <end position="201"/>
    </location>
</feature>
<dbReference type="Proteomes" id="UP000326924">
    <property type="component" value="Unassembled WGS sequence"/>
</dbReference>
<evidence type="ECO:0000313" key="4">
    <source>
        <dbReference type="Proteomes" id="UP000326924"/>
    </source>
</evidence>
<dbReference type="PANTHER" id="PTHR47667:SF1">
    <property type="entry name" value="REGULATOR OF TY1 TRANSPOSITION PROTEIN 107"/>
    <property type="match status" value="1"/>
</dbReference>
<dbReference type="InterPro" id="IPR036420">
    <property type="entry name" value="BRCT_dom_sf"/>
</dbReference>
<comment type="caution">
    <text evidence="3">The sequence shown here is derived from an EMBL/GenBank/DDBJ whole genome shotgun (WGS) entry which is preliminary data.</text>
</comment>
<dbReference type="OrthoDB" id="342264at2759"/>
<dbReference type="InParanoid" id="A0A5J5EZV1"/>
<dbReference type="Pfam" id="PF12738">
    <property type="entry name" value="PTCB-BRCT"/>
    <property type="match status" value="2"/>
</dbReference>
<dbReference type="CDD" id="cd18436">
    <property type="entry name" value="BRCT_BRC1_like_rpt2"/>
    <property type="match status" value="1"/>
</dbReference>
<sequence length="811" mass="90198">MDVSMTDPPPGIFFEVTFHIVVSDKLTEKIAAEARDLLLANGAVEAPAKPATVSSRITIDLEEVTHIIAANTDFPGYADAENLMIPVVRPEWVRHSVLKKRIAHVRPFTPDPRFFFSDVAATIADLPLGDKEAICGGVIAMGGQYSTHLTKFTTHIVALNMENEKCKQAIEKKLRVKIVLPHWFDDCLKLGRRIDEAPYQLPNPEIETVDASAPLPMPTVDLSYMHAREGGLMEKDPPKPPREGYNIFAKKRVMLGKDLNINERLRNVLAGIVVQTSGVLTDNVDDADVYVGMYREGGDYVKASRRSAYVGNLTWLYWMFAHGEWTHPNNRLLHYPIVRGGIPEMWDKVITVSNYGGDARLYLESLIEACGAKFTKSMKTDNTHLISARAHSEKCVAAKEWNIHMVNHLWLEDTYAKWKVMTVTNPRYTHFPRRTNLMEVVGQTRIDADAVRQFYGFDDIDMETASSTGEAEDATTAVSGNGTARPITAHPTNGKAPETTPAPRKRKAPADEESPAPPSTGRKAKERAAARLHDTIMPDVAQYQKELKRKGGIMGSGRSRAGSVDSIGAKSKRSKSAESGDEKVAKKAKKRPPKPTIFLLITGYNGWLEQAQKEEADKKVLAEFGIKCVDDPAQCTHLAAPGLKRTEKFIRALARAPIVVSTDWIEACVREERLVDANDYVLNDPEGEKRLSVELASSLARARENKGKLLEGQTVYCTSGVPGGFDVCKRIVDANGGVCVLFKTAKRPANAPDSERIVLLSSDSANCKRWWPKFEGMAKRMRREWSIYKSDWLLETAMNQQVAWSKKYNVA</sequence>
<dbReference type="GO" id="GO:0006302">
    <property type="term" value="P:double-strand break repair"/>
    <property type="evidence" value="ECO:0007669"/>
    <property type="project" value="TreeGrafter"/>
</dbReference>
<feature type="compositionally biased region" description="Basic and acidic residues" evidence="1">
    <location>
        <begin position="575"/>
        <end position="585"/>
    </location>
</feature>
<dbReference type="AlphaFoldDB" id="A0A5J5EZV1"/>
<feature type="region of interest" description="Disordered" evidence="1">
    <location>
        <begin position="465"/>
        <end position="534"/>
    </location>
</feature>
<keyword evidence="4" id="KW-1185">Reference proteome</keyword>
<proteinExistence type="predicted"/>
<feature type="region of interest" description="Disordered" evidence="1">
    <location>
        <begin position="548"/>
        <end position="590"/>
    </location>
</feature>
<dbReference type="CDD" id="cd17743">
    <property type="entry name" value="BRCT_BRC1_like_rpt5"/>
    <property type="match status" value="1"/>
</dbReference>